<evidence type="ECO:0000256" key="2">
    <source>
        <dbReference type="SAM" id="MobiDB-lite"/>
    </source>
</evidence>
<reference evidence="3" key="1">
    <citation type="journal article" date="2020" name="Fungal Divers.">
        <title>Resolving the Mortierellaceae phylogeny through synthesis of multi-gene phylogenetics and phylogenomics.</title>
        <authorList>
            <person name="Vandepol N."/>
            <person name="Liber J."/>
            <person name="Desiro A."/>
            <person name="Na H."/>
            <person name="Kennedy M."/>
            <person name="Barry K."/>
            <person name="Grigoriev I.V."/>
            <person name="Miller A.N."/>
            <person name="O'Donnell K."/>
            <person name="Stajich J.E."/>
            <person name="Bonito G."/>
        </authorList>
    </citation>
    <scope>NUCLEOTIDE SEQUENCE</scope>
    <source>
        <strain evidence="3">NVP1</strain>
    </source>
</reference>
<organism evidence="3 4">
    <name type="scientific">Podila minutissima</name>
    <dbReference type="NCBI Taxonomy" id="64525"/>
    <lineage>
        <taxon>Eukaryota</taxon>
        <taxon>Fungi</taxon>
        <taxon>Fungi incertae sedis</taxon>
        <taxon>Mucoromycota</taxon>
        <taxon>Mortierellomycotina</taxon>
        <taxon>Mortierellomycetes</taxon>
        <taxon>Mortierellales</taxon>
        <taxon>Mortierellaceae</taxon>
        <taxon>Podila</taxon>
    </lineage>
</organism>
<protein>
    <submittedName>
        <fullName evidence="3">Uncharacterized protein</fullName>
    </submittedName>
</protein>
<feature type="region of interest" description="Disordered" evidence="2">
    <location>
        <begin position="1"/>
        <end position="36"/>
    </location>
</feature>
<sequence length="379" mass="43782">MKPQIKKPLQGRNRHNNNNNNNNAQQGQPTDPNRPVVPRMLRRLTKQSFMDVDLQYLMKLDPSTPDPFENSSPLLSDPPSLFRPLPPVAAAAAAIAQGAAGPWMFHDAARLQKEQEDLRVQYLQFLHNLNQTNPHGFLVHMNTFATEFPQEFIQLQSYIKFQESVTAQQQEEKRKQEEMRQYQLELERRNQQEQELAKFQKFQEHQAMQEQAREQQELLQEWLVRRQQQRASTLMVTKDLDLADVFTLAMQKDPGLIERTTAAPGGLDLLLTPHQQYEFGQFVQQRRLQELQQQEDRKKKLHQQLNSAGFSPYAFGATSSTIANPFAMASSSSNLMSTTAAHTMLSNLVNPITFSQFQTPMNNDQYLQKNSKNTYRKRG</sequence>
<dbReference type="AlphaFoldDB" id="A0A9P5SGN6"/>
<evidence type="ECO:0000313" key="4">
    <source>
        <dbReference type="Proteomes" id="UP000696485"/>
    </source>
</evidence>
<dbReference type="EMBL" id="JAAAUY010000857">
    <property type="protein sequence ID" value="KAF9325885.1"/>
    <property type="molecule type" value="Genomic_DNA"/>
</dbReference>
<evidence type="ECO:0000256" key="1">
    <source>
        <dbReference type="SAM" id="Coils"/>
    </source>
</evidence>
<dbReference type="Proteomes" id="UP000696485">
    <property type="component" value="Unassembled WGS sequence"/>
</dbReference>
<name>A0A9P5SGN6_9FUNG</name>
<evidence type="ECO:0000313" key="3">
    <source>
        <dbReference type="EMBL" id="KAF9325885.1"/>
    </source>
</evidence>
<comment type="caution">
    <text evidence="3">The sequence shown here is derived from an EMBL/GenBank/DDBJ whole genome shotgun (WGS) entry which is preliminary data.</text>
</comment>
<proteinExistence type="predicted"/>
<accession>A0A9P5SGN6</accession>
<keyword evidence="1" id="KW-0175">Coiled coil</keyword>
<keyword evidence="4" id="KW-1185">Reference proteome</keyword>
<feature type="coiled-coil region" evidence="1">
    <location>
        <begin position="165"/>
        <end position="225"/>
    </location>
</feature>
<gene>
    <name evidence="3" type="ORF">BG006_010644</name>
</gene>